<comment type="caution">
    <text evidence="1">The sequence shown here is derived from an EMBL/GenBank/DDBJ whole genome shotgun (WGS) entry which is preliminary data.</text>
</comment>
<evidence type="ECO:0000313" key="1">
    <source>
        <dbReference type="EMBL" id="KAJ8390212.1"/>
    </source>
</evidence>
<sequence length="124" mass="13886">MSATVLRNSGSESEPFTVAMGVETGMHHCTHPVPHIHLCHPPPHWLRPATGDPDPVQTDGRLFNLNLFKAKSKISTTIIMELQYTDDNAIACRDELQFLFILLPIHITLPFHPLLIAEQQLSSK</sequence>
<name>A0AAD7RTS7_9TELE</name>
<protein>
    <submittedName>
        <fullName evidence="1">Uncharacterized protein</fullName>
    </submittedName>
</protein>
<reference evidence="1" key="1">
    <citation type="journal article" date="2023" name="Science">
        <title>Genome structures resolve the early diversification of teleost fishes.</title>
        <authorList>
            <person name="Parey E."/>
            <person name="Louis A."/>
            <person name="Montfort J."/>
            <person name="Bouchez O."/>
            <person name="Roques C."/>
            <person name="Iampietro C."/>
            <person name="Lluch J."/>
            <person name="Castinel A."/>
            <person name="Donnadieu C."/>
            <person name="Desvignes T."/>
            <person name="Floi Bucao C."/>
            <person name="Jouanno E."/>
            <person name="Wen M."/>
            <person name="Mejri S."/>
            <person name="Dirks R."/>
            <person name="Jansen H."/>
            <person name="Henkel C."/>
            <person name="Chen W.J."/>
            <person name="Zahm M."/>
            <person name="Cabau C."/>
            <person name="Klopp C."/>
            <person name="Thompson A.W."/>
            <person name="Robinson-Rechavi M."/>
            <person name="Braasch I."/>
            <person name="Lecointre G."/>
            <person name="Bobe J."/>
            <person name="Postlethwait J.H."/>
            <person name="Berthelot C."/>
            <person name="Roest Crollius H."/>
            <person name="Guiguen Y."/>
        </authorList>
    </citation>
    <scope>NUCLEOTIDE SEQUENCE</scope>
    <source>
        <strain evidence="1">NC1722</strain>
    </source>
</reference>
<keyword evidence="2" id="KW-1185">Reference proteome</keyword>
<evidence type="ECO:0000313" key="2">
    <source>
        <dbReference type="Proteomes" id="UP001221898"/>
    </source>
</evidence>
<accession>A0AAD7RTS7</accession>
<gene>
    <name evidence="1" type="ORF">AAFF_G00109510</name>
</gene>
<dbReference type="AlphaFoldDB" id="A0AAD7RTS7"/>
<organism evidence="1 2">
    <name type="scientific">Aldrovandia affinis</name>
    <dbReference type="NCBI Taxonomy" id="143900"/>
    <lineage>
        <taxon>Eukaryota</taxon>
        <taxon>Metazoa</taxon>
        <taxon>Chordata</taxon>
        <taxon>Craniata</taxon>
        <taxon>Vertebrata</taxon>
        <taxon>Euteleostomi</taxon>
        <taxon>Actinopterygii</taxon>
        <taxon>Neopterygii</taxon>
        <taxon>Teleostei</taxon>
        <taxon>Notacanthiformes</taxon>
        <taxon>Halosauridae</taxon>
        <taxon>Aldrovandia</taxon>
    </lineage>
</organism>
<dbReference type="EMBL" id="JAINUG010000172">
    <property type="protein sequence ID" value="KAJ8390212.1"/>
    <property type="molecule type" value="Genomic_DNA"/>
</dbReference>
<dbReference type="Proteomes" id="UP001221898">
    <property type="component" value="Unassembled WGS sequence"/>
</dbReference>
<proteinExistence type="predicted"/>